<feature type="transmembrane region" description="Helical" evidence="9">
    <location>
        <begin position="41"/>
        <end position="60"/>
    </location>
</feature>
<proteinExistence type="inferred from homology"/>
<feature type="transmembrane region" description="Helical" evidence="9">
    <location>
        <begin position="99"/>
        <end position="117"/>
    </location>
</feature>
<evidence type="ECO:0000256" key="5">
    <source>
        <dbReference type="ARBA" id="ARBA00022692"/>
    </source>
</evidence>
<dbReference type="RefSeq" id="WP_267153011.1">
    <property type="nucleotide sequence ID" value="NZ_JAPMLT010000012.1"/>
</dbReference>
<evidence type="ECO:0000313" key="11">
    <source>
        <dbReference type="Proteomes" id="UP001208017"/>
    </source>
</evidence>
<evidence type="ECO:0000256" key="6">
    <source>
        <dbReference type="ARBA" id="ARBA00022989"/>
    </source>
</evidence>
<dbReference type="Gene3D" id="1.10.10.10">
    <property type="entry name" value="Winged helix-like DNA-binding domain superfamily/Winged helix DNA-binding domain"/>
    <property type="match status" value="1"/>
</dbReference>
<keyword evidence="6 9" id="KW-1133">Transmembrane helix</keyword>
<comment type="caution">
    <text evidence="10">The sequence shown here is derived from an EMBL/GenBank/DDBJ whole genome shotgun (WGS) entry which is preliminary data.</text>
</comment>
<feature type="transmembrane region" description="Helical" evidence="9">
    <location>
        <begin position="203"/>
        <end position="223"/>
    </location>
</feature>
<dbReference type="PANTHER" id="PTHR30477:SF3">
    <property type="entry name" value="METAL TRANSPORT SYSTEM MEMBRANE PROTEIN CT_069-RELATED"/>
    <property type="match status" value="1"/>
</dbReference>
<evidence type="ECO:0000256" key="8">
    <source>
        <dbReference type="RuleBase" id="RU003943"/>
    </source>
</evidence>
<keyword evidence="3 8" id="KW-0813">Transport</keyword>
<dbReference type="InterPro" id="IPR036388">
    <property type="entry name" value="WH-like_DNA-bd_sf"/>
</dbReference>
<dbReference type="EMBL" id="JAPMLT010000012">
    <property type="protein sequence ID" value="MCX7571765.1"/>
    <property type="molecule type" value="Genomic_DNA"/>
</dbReference>
<dbReference type="CDD" id="cd06550">
    <property type="entry name" value="TM_ABC_iron-siderophores_like"/>
    <property type="match status" value="1"/>
</dbReference>
<evidence type="ECO:0000313" key="10">
    <source>
        <dbReference type="EMBL" id="MCX7571765.1"/>
    </source>
</evidence>
<keyword evidence="11" id="KW-1185">Reference proteome</keyword>
<name>A0ABT3X838_9BACL</name>
<evidence type="ECO:0000256" key="7">
    <source>
        <dbReference type="ARBA" id="ARBA00023136"/>
    </source>
</evidence>
<dbReference type="InterPro" id="IPR037294">
    <property type="entry name" value="ABC_BtuC-like"/>
</dbReference>
<dbReference type="InterPro" id="IPR001626">
    <property type="entry name" value="ABC_TroCD"/>
</dbReference>
<dbReference type="Pfam" id="PF00950">
    <property type="entry name" value="ABC-3"/>
    <property type="match status" value="1"/>
</dbReference>
<evidence type="ECO:0000256" key="4">
    <source>
        <dbReference type="ARBA" id="ARBA00022475"/>
    </source>
</evidence>
<comment type="similarity">
    <text evidence="2 8">Belongs to the ABC-3 integral membrane protein family.</text>
</comment>
<evidence type="ECO:0000256" key="1">
    <source>
        <dbReference type="ARBA" id="ARBA00004651"/>
    </source>
</evidence>
<accession>A0ABT3X838</accession>
<feature type="transmembrane region" description="Helical" evidence="9">
    <location>
        <begin position="137"/>
        <end position="162"/>
    </location>
</feature>
<dbReference type="SUPFAM" id="SSF81345">
    <property type="entry name" value="ABC transporter involved in vitamin B12 uptake, BtuC"/>
    <property type="match status" value="1"/>
</dbReference>
<dbReference type="PANTHER" id="PTHR30477">
    <property type="entry name" value="ABC-TRANSPORTER METAL-BINDING PROTEIN"/>
    <property type="match status" value="1"/>
</dbReference>
<protein>
    <submittedName>
        <fullName evidence="10">Metal ABC transporter permease</fullName>
    </submittedName>
</protein>
<feature type="transmembrane region" description="Helical" evidence="9">
    <location>
        <begin position="174"/>
        <end position="197"/>
    </location>
</feature>
<dbReference type="Proteomes" id="UP001208017">
    <property type="component" value="Unassembled WGS sequence"/>
</dbReference>
<feature type="transmembrane region" description="Helical" evidence="9">
    <location>
        <begin position="260"/>
        <end position="282"/>
    </location>
</feature>
<dbReference type="Gene3D" id="1.10.3470.10">
    <property type="entry name" value="ABC transporter involved in vitamin B12 uptake, BtuC"/>
    <property type="match status" value="1"/>
</dbReference>
<evidence type="ECO:0000256" key="3">
    <source>
        <dbReference type="ARBA" id="ARBA00022448"/>
    </source>
</evidence>
<evidence type="ECO:0000256" key="9">
    <source>
        <dbReference type="SAM" id="Phobius"/>
    </source>
</evidence>
<evidence type="ECO:0000256" key="2">
    <source>
        <dbReference type="ARBA" id="ARBA00008034"/>
    </source>
</evidence>
<dbReference type="InterPro" id="IPR036390">
    <property type="entry name" value="WH_DNA-bd_sf"/>
</dbReference>
<keyword evidence="4" id="KW-1003">Cell membrane</keyword>
<reference evidence="10 11" key="1">
    <citation type="submission" date="2022-11" db="EMBL/GenBank/DDBJ databases">
        <title>Study of microbial diversity in lake waters.</title>
        <authorList>
            <person name="Zhang J."/>
        </authorList>
    </citation>
    <scope>NUCLEOTIDE SEQUENCE [LARGE SCALE GENOMIC DNA]</scope>
    <source>
        <strain evidence="10 11">DT12</strain>
    </source>
</reference>
<keyword evidence="5 8" id="KW-0812">Transmembrane</keyword>
<feature type="transmembrane region" description="Helical" evidence="9">
    <location>
        <begin position="66"/>
        <end position="87"/>
    </location>
</feature>
<feature type="transmembrane region" description="Helical" evidence="9">
    <location>
        <begin position="15"/>
        <end position="36"/>
    </location>
</feature>
<feature type="transmembrane region" description="Helical" evidence="9">
    <location>
        <begin position="230"/>
        <end position="248"/>
    </location>
</feature>
<organism evidence="10 11">
    <name type="scientific">Tumebacillus lacus</name>
    <dbReference type="NCBI Taxonomy" id="2995335"/>
    <lineage>
        <taxon>Bacteria</taxon>
        <taxon>Bacillati</taxon>
        <taxon>Bacillota</taxon>
        <taxon>Bacilli</taxon>
        <taxon>Bacillales</taxon>
        <taxon>Alicyclobacillaceae</taxon>
        <taxon>Tumebacillus</taxon>
    </lineage>
</organism>
<gene>
    <name evidence="10" type="ORF">OS242_17615</name>
</gene>
<dbReference type="SUPFAM" id="SSF46785">
    <property type="entry name" value="Winged helix' DNA-binding domain"/>
    <property type="match status" value="1"/>
</dbReference>
<keyword evidence="7 9" id="KW-0472">Membrane</keyword>
<comment type="subcellular location">
    <subcellularLocation>
        <location evidence="1 8">Cell membrane</location>
        <topology evidence="1 8">Multi-pass membrane protein</topology>
    </subcellularLocation>
</comment>
<sequence length="440" mass="47573">MESLWLILSDPNTRWVLAACVLLGLSSGVLGCFALLRKHSLLGDAFAHAALPGICIAFMLVGSKSITLFLIGAVVAGLLAAACIQAITRYSRIKEDTALGLVLSVFFGFGIVLLTKIQQSANGNQSGLDSFLFGKAASLVGTDVKVMMGVAAVLLFVCWLFFKEFKLLSFDPGFGRGLGLPMGLFNALLMLLIVLAVVIGLQAVGVVLMAAMLIIPALAARYWTERLDRMIVLAGLFGALSGAAGTLVSSLTYNMPTGPVIVLCATALFLLSLIVAPQRGLAVKGMRRIKLRSRIAEENLLQSLYDLAEKDLLAGRLRPGIGYRIAQLIERRPTAPKAALRTLRRLHRDGLVKRVGAAQGLETRWMLTDKGGELAYELTLHQRMWEIFNMYEGVLGSFKWDGRQGGLAEQLPPEVLQEVDRLLDAHELKPRLTFAGGGRA</sequence>